<dbReference type="SUPFAM" id="SSF52743">
    <property type="entry name" value="Subtilisin-like"/>
    <property type="match status" value="1"/>
</dbReference>
<proteinExistence type="inferred from homology"/>
<protein>
    <submittedName>
        <fullName evidence="7">Subtilisin family serine protease</fullName>
    </submittedName>
</protein>
<comment type="caution">
    <text evidence="7">The sequence shown here is derived from an EMBL/GenBank/DDBJ whole genome shotgun (WGS) entry which is preliminary data.</text>
</comment>
<evidence type="ECO:0000256" key="4">
    <source>
        <dbReference type="PROSITE-ProRule" id="PRU01240"/>
    </source>
</evidence>
<dbReference type="PRINTS" id="PR00723">
    <property type="entry name" value="SUBTILISIN"/>
</dbReference>
<feature type="chain" id="PRO_5047218171" evidence="5">
    <location>
        <begin position="23"/>
        <end position="362"/>
    </location>
</feature>
<evidence type="ECO:0000259" key="6">
    <source>
        <dbReference type="Pfam" id="PF00082"/>
    </source>
</evidence>
<feature type="domain" description="Peptidase S8/S53" evidence="6">
    <location>
        <begin position="96"/>
        <end position="337"/>
    </location>
</feature>
<dbReference type="InterPro" id="IPR036852">
    <property type="entry name" value="Peptidase_S8/S53_dom_sf"/>
</dbReference>
<reference evidence="7 8" key="1">
    <citation type="submission" date="2023-07" db="EMBL/GenBank/DDBJ databases">
        <title>Genomic Encyclopedia of Type Strains, Phase IV (KMG-IV): sequencing the most valuable type-strain genomes for metagenomic binning, comparative biology and taxonomic classification.</title>
        <authorList>
            <person name="Goeker M."/>
        </authorList>
    </citation>
    <scope>NUCLEOTIDE SEQUENCE [LARGE SCALE GENOMIC DNA]</scope>
    <source>
        <strain evidence="7 8">DSM 16784</strain>
    </source>
</reference>
<feature type="active site" description="Charge relay system" evidence="4">
    <location>
        <position position="105"/>
    </location>
</feature>
<comment type="similarity">
    <text evidence="4">Belongs to the peptidase S8 family.</text>
</comment>
<evidence type="ECO:0000313" key="8">
    <source>
        <dbReference type="Proteomes" id="UP001230220"/>
    </source>
</evidence>
<evidence type="ECO:0000313" key="7">
    <source>
        <dbReference type="EMBL" id="MDQ0360981.1"/>
    </source>
</evidence>
<sequence length="362" mass="40607">MRRKLTLVFLTFLLVSCSHTSADLSSNKLNPYEDVRGIFELKTLNENQYNAKDIFTYSFNKNTTFKGNELYAEQIMENGKNPGLDIKKLHDQNITGEGVNVAIIDQNMLLDHPEFKDKIVKYYDTGCNTKKDESSMHGPAVTSVLVGDSTGVAPNANVYYVAVPSWKLDSKYYADGIDWIIEQNQSLDKNQKIRVISISGAPSGDGSPFKENQELYNKAVQRANDEGIMILDCRSNETTGIIGPAYSSSNSPDDISSYKAGFPTDEQEIYWDNFIFTPCSYRTLAEEYKEGVHSFQYYGQGGLSWGIPYAAGVLALGWQINPELSNEEIIETLKETSYINDIGNRIIYPEAFINSIKNSINN</sequence>
<dbReference type="EMBL" id="JAUSUR010000003">
    <property type="protein sequence ID" value="MDQ0360981.1"/>
    <property type="molecule type" value="Genomic_DNA"/>
</dbReference>
<dbReference type="Proteomes" id="UP001230220">
    <property type="component" value="Unassembled WGS sequence"/>
</dbReference>
<feature type="active site" description="Charge relay system" evidence="4">
    <location>
        <position position="137"/>
    </location>
</feature>
<keyword evidence="1 4" id="KW-0645">Protease</keyword>
<evidence type="ECO:0000256" key="2">
    <source>
        <dbReference type="ARBA" id="ARBA00022801"/>
    </source>
</evidence>
<dbReference type="GO" id="GO:0008233">
    <property type="term" value="F:peptidase activity"/>
    <property type="evidence" value="ECO:0007669"/>
    <property type="project" value="UniProtKB-KW"/>
</dbReference>
<keyword evidence="3 4" id="KW-0720">Serine protease</keyword>
<dbReference type="PANTHER" id="PTHR42884">
    <property type="entry name" value="PROPROTEIN CONVERTASE SUBTILISIN/KEXIN-RELATED"/>
    <property type="match status" value="1"/>
</dbReference>
<feature type="active site" description="Charge relay system" evidence="4">
    <location>
        <position position="304"/>
    </location>
</feature>
<keyword evidence="8" id="KW-1185">Reference proteome</keyword>
<evidence type="ECO:0000256" key="5">
    <source>
        <dbReference type="SAM" id="SignalP"/>
    </source>
</evidence>
<dbReference type="Pfam" id="PF00082">
    <property type="entry name" value="Peptidase_S8"/>
    <property type="match status" value="1"/>
</dbReference>
<dbReference type="PROSITE" id="PS51257">
    <property type="entry name" value="PROKAR_LIPOPROTEIN"/>
    <property type="match status" value="1"/>
</dbReference>
<keyword evidence="5" id="KW-0732">Signal</keyword>
<dbReference type="InterPro" id="IPR015500">
    <property type="entry name" value="Peptidase_S8_subtilisin-rel"/>
</dbReference>
<dbReference type="Gene3D" id="3.40.50.200">
    <property type="entry name" value="Peptidase S8/S53 domain"/>
    <property type="match status" value="1"/>
</dbReference>
<feature type="signal peptide" evidence="5">
    <location>
        <begin position="1"/>
        <end position="22"/>
    </location>
</feature>
<dbReference type="PROSITE" id="PS51892">
    <property type="entry name" value="SUBTILASE"/>
    <property type="match status" value="1"/>
</dbReference>
<organism evidence="7 8">
    <name type="scientific">Breznakia pachnodae</name>
    <dbReference type="NCBI Taxonomy" id="265178"/>
    <lineage>
        <taxon>Bacteria</taxon>
        <taxon>Bacillati</taxon>
        <taxon>Bacillota</taxon>
        <taxon>Erysipelotrichia</taxon>
        <taxon>Erysipelotrichales</taxon>
        <taxon>Erysipelotrichaceae</taxon>
        <taxon>Breznakia</taxon>
    </lineage>
</organism>
<accession>A0ABU0E2N0</accession>
<dbReference type="GO" id="GO:0006508">
    <property type="term" value="P:proteolysis"/>
    <property type="evidence" value="ECO:0007669"/>
    <property type="project" value="UniProtKB-KW"/>
</dbReference>
<dbReference type="RefSeq" id="WP_307407311.1">
    <property type="nucleotide sequence ID" value="NZ_JAUSUR010000003.1"/>
</dbReference>
<evidence type="ECO:0000256" key="1">
    <source>
        <dbReference type="ARBA" id="ARBA00022670"/>
    </source>
</evidence>
<evidence type="ECO:0000256" key="3">
    <source>
        <dbReference type="ARBA" id="ARBA00022825"/>
    </source>
</evidence>
<dbReference type="InterPro" id="IPR000209">
    <property type="entry name" value="Peptidase_S8/S53_dom"/>
</dbReference>
<gene>
    <name evidence="7" type="ORF">J2S15_001728</name>
</gene>
<keyword evidence="2 4" id="KW-0378">Hydrolase</keyword>
<name>A0ABU0E2N0_9FIRM</name>
<dbReference type="PANTHER" id="PTHR42884:SF14">
    <property type="entry name" value="NEUROENDOCRINE CONVERTASE 1"/>
    <property type="match status" value="1"/>
</dbReference>